<gene>
    <name evidence="7" type="ORF">MEDL_40013</name>
</gene>
<feature type="transmembrane region" description="Helical" evidence="5">
    <location>
        <begin position="30"/>
        <end position="54"/>
    </location>
</feature>
<evidence type="ECO:0000256" key="4">
    <source>
        <dbReference type="ARBA" id="ARBA00023136"/>
    </source>
</evidence>
<dbReference type="GO" id="GO:0007166">
    <property type="term" value="P:cell surface receptor signaling pathway"/>
    <property type="evidence" value="ECO:0007669"/>
    <property type="project" value="InterPro"/>
</dbReference>
<dbReference type="GO" id="GO:0005886">
    <property type="term" value="C:plasma membrane"/>
    <property type="evidence" value="ECO:0007669"/>
    <property type="project" value="TreeGrafter"/>
</dbReference>
<comment type="caution">
    <text evidence="7">The sequence shown here is derived from an EMBL/GenBank/DDBJ whole genome shotgun (WGS) entry which is preliminary data.</text>
</comment>
<feature type="transmembrane region" description="Helical" evidence="5">
    <location>
        <begin position="123"/>
        <end position="142"/>
    </location>
</feature>
<evidence type="ECO:0000313" key="7">
    <source>
        <dbReference type="EMBL" id="CAG2227087.1"/>
    </source>
</evidence>
<dbReference type="EMBL" id="CAJPWZ010001948">
    <property type="protein sequence ID" value="CAG2227087.1"/>
    <property type="molecule type" value="Genomic_DNA"/>
</dbReference>
<evidence type="ECO:0000259" key="6">
    <source>
        <dbReference type="PROSITE" id="PS50261"/>
    </source>
</evidence>
<protein>
    <submittedName>
        <fullName evidence="7">GPR157</fullName>
    </submittedName>
</protein>
<dbReference type="Gene3D" id="1.20.1070.10">
    <property type="entry name" value="Rhodopsin 7-helix transmembrane proteins"/>
    <property type="match status" value="1"/>
</dbReference>
<dbReference type="OrthoDB" id="100006at2759"/>
<dbReference type="Proteomes" id="UP000683360">
    <property type="component" value="Unassembled WGS sequence"/>
</dbReference>
<organism evidence="7 8">
    <name type="scientific">Mytilus edulis</name>
    <name type="common">Blue mussel</name>
    <dbReference type="NCBI Taxonomy" id="6550"/>
    <lineage>
        <taxon>Eukaryota</taxon>
        <taxon>Metazoa</taxon>
        <taxon>Spiralia</taxon>
        <taxon>Lophotrochozoa</taxon>
        <taxon>Mollusca</taxon>
        <taxon>Bivalvia</taxon>
        <taxon>Autobranchia</taxon>
        <taxon>Pteriomorphia</taxon>
        <taxon>Mytilida</taxon>
        <taxon>Mytiloidea</taxon>
        <taxon>Mytilidae</taxon>
        <taxon>Mytilinae</taxon>
        <taxon>Mytilus</taxon>
    </lineage>
</organism>
<dbReference type="AlphaFoldDB" id="A0A8S3T9K5"/>
<keyword evidence="3 5" id="KW-1133">Transmembrane helix</keyword>
<keyword evidence="2 5" id="KW-0812">Transmembrane</keyword>
<dbReference type="InterPro" id="IPR017981">
    <property type="entry name" value="GPCR_2-like_7TM"/>
</dbReference>
<proteinExistence type="predicted"/>
<dbReference type="PANTHER" id="PTHR23112:SF47">
    <property type="entry name" value="G-PROTEIN COUPLED RECEPTOR 157"/>
    <property type="match status" value="1"/>
</dbReference>
<feature type="domain" description="G-protein coupled receptors family 2 profile 2" evidence="6">
    <location>
        <begin position="29"/>
        <end position="207"/>
    </location>
</feature>
<sequence length="315" mass="35588">MENVTINTTILPIANETDNINLLSVFAADITLTIIACTLSFLGSAFIFSAYCVVDSLRPENETRRLLLYLTVSDLVVAIGNFIGTIRFIIIYDNKPFYANSGEELASDSVCVVQSFISATGSMWSFCWNTAIAIHLCVALVYCKNGTWSWKVKIFCHSVCWLLPLSVAIAAAKCEVLGEDFAQVTGTWCWIKSSLSRSDRILWMIISGKGWELISYFVTCIMFLYLKGYMWSQRRSFFLFVTGNSSNVKPYADINFALVHLESFGDSSKAFFTFILFCIADKTTRQILMNKICHRRRGYEEILQSLNAEPNNTFN</sequence>
<comment type="subcellular location">
    <subcellularLocation>
        <location evidence="1">Membrane</location>
        <topology evidence="1">Multi-pass membrane protein</topology>
    </subcellularLocation>
</comment>
<keyword evidence="4 5" id="KW-0472">Membrane</keyword>
<dbReference type="GO" id="GO:0007189">
    <property type="term" value="P:adenylate cyclase-activating G protein-coupled receptor signaling pathway"/>
    <property type="evidence" value="ECO:0007669"/>
    <property type="project" value="TreeGrafter"/>
</dbReference>
<dbReference type="PROSITE" id="PS50261">
    <property type="entry name" value="G_PROTEIN_RECEP_F2_4"/>
    <property type="match status" value="1"/>
</dbReference>
<reference evidence="7" key="1">
    <citation type="submission" date="2021-03" db="EMBL/GenBank/DDBJ databases">
        <authorList>
            <person name="Bekaert M."/>
        </authorList>
    </citation>
    <scope>NUCLEOTIDE SEQUENCE</scope>
</reference>
<feature type="transmembrane region" description="Helical" evidence="5">
    <location>
        <begin position="66"/>
        <end position="92"/>
    </location>
</feature>
<evidence type="ECO:0000256" key="5">
    <source>
        <dbReference type="SAM" id="Phobius"/>
    </source>
</evidence>
<dbReference type="GO" id="GO:0004930">
    <property type="term" value="F:G protein-coupled receptor activity"/>
    <property type="evidence" value="ECO:0007669"/>
    <property type="project" value="TreeGrafter"/>
</dbReference>
<evidence type="ECO:0000256" key="1">
    <source>
        <dbReference type="ARBA" id="ARBA00004141"/>
    </source>
</evidence>
<accession>A0A8S3T9K5</accession>
<dbReference type="SUPFAM" id="SSF81321">
    <property type="entry name" value="Family A G protein-coupled receptor-like"/>
    <property type="match status" value="1"/>
</dbReference>
<keyword evidence="8" id="KW-1185">Reference proteome</keyword>
<feature type="transmembrane region" description="Helical" evidence="5">
    <location>
        <begin position="201"/>
        <end position="226"/>
    </location>
</feature>
<dbReference type="PANTHER" id="PTHR23112">
    <property type="entry name" value="G PROTEIN-COUPLED RECEPTOR 157-RELATED"/>
    <property type="match status" value="1"/>
</dbReference>
<evidence type="ECO:0000256" key="2">
    <source>
        <dbReference type="ARBA" id="ARBA00022692"/>
    </source>
</evidence>
<evidence type="ECO:0000256" key="3">
    <source>
        <dbReference type="ARBA" id="ARBA00022989"/>
    </source>
</evidence>
<name>A0A8S3T9K5_MYTED</name>
<feature type="transmembrane region" description="Helical" evidence="5">
    <location>
        <begin position="154"/>
        <end position="172"/>
    </location>
</feature>
<evidence type="ECO:0000313" key="8">
    <source>
        <dbReference type="Proteomes" id="UP000683360"/>
    </source>
</evidence>